<dbReference type="EMBL" id="LOTN01000034">
    <property type="protein sequence ID" value="KUZ89786.1"/>
    <property type="molecule type" value="Genomic_DNA"/>
</dbReference>
<dbReference type="Proteomes" id="UP000065521">
    <property type="component" value="Unassembled WGS sequence"/>
</dbReference>
<dbReference type="AlphaFoldDB" id="A0A117XDG0"/>
<protein>
    <submittedName>
        <fullName evidence="4">Uncharacterized protein</fullName>
    </submittedName>
</protein>
<organism evidence="4 5">
    <name type="scientific">Burkholderia ubonensis</name>
    <dbReference type="NCBI Taxonomy" id="101571"/>
    <lineage>
        <taxon>Bacteria</taxon>
        <taxon>Pseudomonadati</taxon>
        <taxon>Pseudomonadota</taxon>
        <taxon>Betaproteobacteria</taxon>
        <taxon>Burkholderiales</taxon>
        <taxon>Burkholderiaceae</taxon>
        <taxon>Burkholderia</taxon>
        <taxon>Burkholderia cepacia complex</taxon>
    </lineage>
</organism>
<keyword evidence="2 3" id="KW-0040">ANK repeat</keyword>
<dbReference type="PROSITE" id="PS50088">
    <property type="entry name" value="ANK_REPEAT"/>
    <property type="match status" value="2"/>
</dbReference>
<evidence type="ECO:0000313" key="4">
    <source>
        <dbReference type="EMBL" id="KUZ89786.1"/>
    </source>
</evidence>
<feature type="repeat" description="ANK" evidence="3">
    <location>
        <begin position="155"/>
        <end position="188"/>
    </location>
</feature>
<reference evidence="4 5" key="1">
    <citation type="submission" date="2015-11" db="EMBL/GenBank/DDBJ databases">
        <title>Expanding the genomic diversity of Burkholderia species for the development of highly accurate diagnostics.</title>
        <authorList>
            <person name="Sahl J."/>
            <person name="Keim P."/>
            <person name="Wagner D."/>
        </authorList>
    </citation>
    <scope>NUCLEOTIDE SEQUENCE [LARGE SCALE GENOMIC DNA]</scope>
    <source>
        <strain evidence="4 5">RF32-BP4</strain>
    </source>
</reference>
<dbReference type="PANTHER" id="PTHR24126">
    <property type="entry name" value="ANKYRIN REPEAT, PH AND SEC7 DOMAIN CONTAINING PROTEIN SECG-RELATED"/>
    <property type="match status" value="1"/>
</dbReference>
<evidence type="ECO:0000313" key="5">
    <source>
        <dbReference type="Proteomes" id="UP000065521"/>
    </source>
</evidence>
<dbReference type="Gene3D" id="1.25.40.20">
    <property type="entry name" value="Ankyrin repeat-containing domain"/>
    <property type="match status" value="1"/>
</dbReference>
<gene>
    <name evidence="4" type="ORF">WI38_16735</name>
</gene>
<proteinExistence type="predicted"/>
<dbReference type="InterPro" id="IPR036770">
    <property type="entry name" value="Ankyrin_rpt-contain_sf"/>
</dbReference>
<keyword evidence="1" id="KW-0677">Repeat</keyword>
<comment type="caution">
    <text evidence="4">The sequence shown here is derived from an EMBL/GenBank/DDBJ whole genome shotgun (WGS) entry which is preliminary data.</text>
</comment>
<sequence>MRYRKAIVVGAAVAAIGLSSPFWWPTQAQELKMAGFKRYPPDELFAGPQLALAQAIRDGDLVRVKDLAPKTDLATLGNKKASLLSFAVQEAIPVKTDSGNVRLQIVSELVRDGAKPEQSFGQNDDNVAYLAARADTPNLLKALLAGGMNPDLRYDGDTPLIFATCKDNLLPQLRALVEHKANVNVHDSLKETALYEATRLRQWDVVDYLLAHGADPAVKNGNGLTYAKVLSDELHQTPGNSPQLDRIEAIRKRVVAAGVHWPPA</sequence>
<feature type="repeat" description="ANK" evidence="3">
    <location>
        <begin position="189"/>
        <end position="221"/>
    </location>
</feature>
<dbReference type="Pfam" id="PF12796">
    <property type="entry name" value="Ank_2"/>
    <property type="match status" value="1"/>
</dbReference>
<dbReference type="SMART" id="SM00248">
    <property type="entry name" value="ANK"/>
    <property type="match status" value="4"/>
</dbReference>
<evidence type="ECO:0000256" key="3">
    <source>
        <dbReference type="PROSITE-ProRule" id="PRU00023"/>
    </source>
</evidence>
<name>A0A117XDG0_9BURK</name>
<dbReference type="InterPro" id="IPR002110">
    <property type="entry name" value="Ankyrin_rpt"/>
</dbReference>
<dbReference type="PANTHER" id="PTHR24126:SF14">
    <property type="entry name" value="ANK_REP_REGION DOMAIN-CONTAINING PROTEIN"/>
    <property type="match status" value="1"/>
</dbReference>
<evidence type="ECO:0000256" key="2">
    <source>
        <dbReference type="ARBA" id="ARBA00023043"/>
    </source>
</evidence>
<evidence type="ECO:0000256" key="1">
    <source>
        <dbReference type="ARBA" id="ARBA00022737"/>
    </source>
</evidence>
<dbReference type="SUPFAM" id="SSF48403">
    <property type="entry name" value="Ankyrin repeat"/>
    <property type="match status" value="1"/>
</dbReference>
<accession>A0A117XDG0</accession>